<dbReference type="Gene3D" id="3.40.50.300">
    <property type="entry name" value="P-loop containing nucleotide triphosphate hydrolases"/>
    <property type="match status" value="1"/>
</dbReference>
<dbReference type="AlphaFoldDB" id="A0A6M3IQT9"/>
<dbReference type="InterPro" id="IPR027417">
    <property type="entry name" value="P-loop_NTPase"/>
</dbReference>
<accession>A0A6M3IQT9</accession>
<organism evidence="1">
    <name type="scientific">viral metagenome</name>
    <dbReference type="NCBI Taxonomy" id="1070528"/>
    <lineage>
        <taxon>unclassified sequences</taxon>
        <taxon>metagenomes</taxon>
        <taxon>organismal metagenomes</taxon>
    </lineage>
</organism>
<protein>
    <submittedName>
        <fullName evidence="1">Putative terminase</fullName>
    </submittedName>
</protein>
<proteinExistence type="predicted"/>
<name>A0A6M3IQT9_9ZZZZ</name>
<sequence length="550" mass="64190">MDLVVPKDELENRRFRAIILQKCQEDHKFMAAIRAKFFKDIIFAFNTFFWTYDPRRPPYTLPFITYDFQDESILALKEAIDGPEDLLIEKSRDMGASWFVISVFLYYWLQPHGGNDFIVGSRKEEYVDKVGVLDTLFEKQRWQLKHLPDFLMPSGFLWKQHDSYMRLVNPETGSYIKGEANNSNFGTGGRYKAALLDEFAKWQKTDETAWRSLGDSTPCRIALSTPYGKRNHFSHLRHETKIRTMTLHWRRHPLKDATWYENECARRSDLDVAQELDISYEASGGKRFFKNYNPAIHLGVLTANKHLPVMRCWDFGFHYPCVVFCQVDVGDRLLLLRCIMGKDVELTPFAEYVLEKQGQWFDEEIEFEDYCDPAGIQINDQTGVTSIAALKSVTGQSPRNRKFNRDDRAKSVRALFDRMIGGSPKIMLNEEEDDRQKGMTPSFIESESCYLIHEALLGGCQYPDTEVLKEEYEKDGYYEHPIDSLGHMTSIRFPYNKQQGQMKDQKKQALEISSRNLKKRQVLYLDRYRRTGARRGQVMSQTPKQQAGEE</sequence>
<gene>
    <name evidence="1" type="ORF">MM415B01262_0021</name>
</gene>
<evidence type="ECO:0000313" key="1">
    <source>
        <dbReference type="EMBL" id="QJA59621.1"/>
    </source>
</evidence>
<dbReference type="EMBL" id="MT141377">
    <property type="protein sequence ID" value="QJA59621.1"/>
    <property type="molecule type" value="Genomic_DNA"/>
</dbReference>
<reference evidence="1" key="1">
    <citation type="submission" date="2020-03" db="EMBL/GenBank/DDBJ databases">
        <title>The deep terrestrial virosphere.</title>
        <authorList>
            <person name="Holmfeldt K."/>
            <person name="Nilsson E."/>
            <person name="Simone D."/>
            <person name="Lopez-Fernandez M."/>
            <person name="Wu X."/>
            <person name="de Brujin I."/>
            <person name="Lundin D."/>
            <person name="Andersson A."/>
            <person name="Bertilsson S."/>
            <person name="Dopson M."/>
        </authorList>
    </citation>
    <scope>NUCLEOTIDE SEQUENCE</scope>
    <source>
        <strain evidence="1">MM415B01262</strain>
    </source>
</reference>